<keyword evidence="1" id="KW-0812">Transmembrane</keyword>
<reference evidence="2" key="1">
    <citation type="submission" date="2014-02" db="EMBL/GenBank/DDBJ databases">
        <title>Expanding our view of genomic diversity in Candidatus Accumulibacter clades.</title>
        <authorList>
            <person name="Skennerton C.T."/>
            <person name="Barr J.J."/>
            <person name="Slater F.R."/>
            <person name="Bond P.L."/>
            <person name="Tyson G.W."/>
        </authorList>
    </citation>
    <scope>NUCLEOTIDE SEQUENCE [LARGE SCALE GENOMIC DNA]</scope>
</reference>
<feature type="transmembrane region" description="Helical" evidence="1">
    <location>
        <begin position="178"/>
        <end position="200"/>
    </location>
</feature>
<feature type="transmembrane region" description="Helical" evidence="1">
    <location>
        <begin position="206"/>
        <end position="228"/>
    </location>
</feature>
<keyword evidence="3" id="KW-1185">Reference proteome</keyword>
<feature type="transmembrane region" description="Helical" evidence="1">
    <location>
        <begin position="112"/>
        <end position="130"/>
    </location>
</feature>
<dbReference type="STRING" id="1454001.AW08_03393"/>
<dbReference type="GO" id="GO:0016301">
    <property type="term" value="F:kinase activity"/>
    <property type="evidence" value="ECO:0007669"/>
    <property type="project" value="UniProtKB-KW"/>
</dbReference>
<dbReference type="AlphaFoldDB" id="A0A011NLC3"/>
<sequence length="575" mass="63906">MRPLQRIGTALRQRQRWLLISLLVFLHLALVAGAGSMTGLLCWLVNVGLFILWQPFIYAERKVDLSGLAVITLLLACGAIWYGWWLLIVWVVILAALVGGRVMFIDHRPTRIFYLVAFAYLLAALLFWLVPQVVPRALLNGPALDREFAWGMPLFLLAMTLLPLSPESDRPGGAMVDLFYSLFIFLLIAVLVLGSLAFMLLRQAGYFEAVINTLVSIAALLLLIGWTWNTRPGYTGIDVFFSRYLLSIGLPFERWLHRLTTLASDENEPEKFLSQALAEMLDLPWVDGGHWSAGGRKGSFGGESGHRQEFPGQPLRLTLYTRHKLSPALVWHFHLLAQLANEHYVAKLRARELQQVGYLRAIHETGARLTHDVKNLLQSIDGLCYLAQTAQGQDGERLEQLLQRQLPQISQRLRQTLAKLQKPQSEIGGMLPAEMWWRIQQQRHAGSPIRFVADEIDPQAMLPTTLFDSVADNLLQNALLKKQVESALQICVTLAADASVLRVCDDGSAVSDTIVGDLLQAPVASESGLGIGLYHAARQAVSNGYRLLLTSNLPGQVCFELRRCEPGNEAAAAAG</sequence>
<dbReference type="PATRIC" id="fig|1454001.3.peg.3435"/>
<accession>A0A011NLC3</accession>
<keyword evidence="1" id="KW-1133">Transmembrane helix</keyword>
<proteinExistence type="predicted"/>
<keyword evidence="1" id="KW-0472">Membrane</keyword>
<dbReference type="EMBL" id="JFAX01000026">
    <property type="protein sequence ID" value="EXI65230.1"/>
    <property type="molecule type" value="Genomic_DNA"/>
</dbReference>
<gene>
    <name evidence="2" type="ORF">AW08_03393</name>
</gene>
<dbReference type="Gene3D" id="3.30.565.10">
    <property type="entry name" value="Histidine kinase-like ATPase, C-terminal domain"/>
    <property type="match status" value="1"/>
</dbReference>
<dbReference type="SUPFAM" id="SSF55874">
    <property type="entry name" value="ATPase domain of HSP90 chaperone/DNA topoisomerase II/histidine kinase"/>
    <property type="match status" value="1"/>
</dbReference>
<dbReference type="InterPro" id="IPR036890">
    <property type="entry name" value="HATPase_C_sf"/>
</dbReference>
<comment type="caution">
    <text evidence="2">The sequence shown here is derived from an EMBL/GenBank/DDBJ whole genome shotgun (WGS) entry which is preliminary data.</text>
</comment>
<feature type="transmembrane region" description="Helical" evidence="1">
    <location>
        <begin position="20"/>
        <end position="53"/>
    </location>
</feature>
<evidence type="ECO:0000256" key="1">
    <source>
        <dbReference type="SAM" id="Phobius"/>
    </source>
</evidence>
<evidence type="ECO:0000313" key="3">
    <source>
        <dbReference type="Proteomes" id="UP000020218"/>
    </source>
</evidence>
<dbReference type="Proteomes" id="UP000020218">
    <property type="component" value="Unassembled WGS sequence"/>
</dbReference>
<keyword evidence="2" id="KW-0808">Transferase</keyword>
<feature type="transmembrane region" description="Helical" evidence="1">
    <location>
        <begin position="73"/>
        <end position="100"/>
    </location>
</feature>
<keyword evidence="2" id="KW-0418">Kinase</keyword>
<name>A0A011NLC3_9PROT</name>
<organism evidence="2 3">
    <name type="scientific">Candidatus Accumulibacter adjunctus</name>
    <dbReference type="NCBI Taxonomy" id="1454001"/>
    <lineage>
        <taxon>Bacteria</taxon>
        <taxon>Pseudomonadati</taxon>
        <taxon>Pseudomonadota</taxon>
        <taxon>Betaproteobacteria</taxon>
        <taxon>Candidatus Accumulibacter</taxon>
    </lineage>
</organism>
<protein>
    <submittedName>
        <fullName evidence="2">PEP-CTERM system histidine kinase</fullName>
    </submittedName>
</protein>
<evidence type="ECO:0000313" key="2">
    <source>
        <dbReference type="EMBL" id="EXI65230.1"/>
    </source>
</evidence>